<dbReference type="AlphaFoldDB" id="A0AAD6WVD6"/>
<feature type="region of interest" description="Disordered" evidence="1">
    <location>
        <begin position="244"/>
        <end position="268"/>
    </location>
</feature>
<reference evidence="2" key="1">
    <citation type="submission" date="2023-03" db="EMBL/GenBank/DDBJ databases">
        <title>Massive genome expansion in bonnet fungi (Mycena s.s.) driven by repeated elements and novel gene families across ecological guilds.</title>
        <authorList>
            <consortium name="Lawrence Berkeley National Laboratory"/>
            <person name="Harder C.B."/>
            <person name="Miyauchi S."/>
            <person name="Viragh M."/>
            <person name="Kuo A."/>
            <person name="Thoen E."/>
            <person name="Andreopoulos B."/>
            <person name="Lu D."/>
            <person name="Skrede I."/>
            <person name="Drula E."/>
            <person name="Henrissat B."/>
            <person name="Morin E."/>
            <person name="Kohler A."/>
            <person name="Barry K."/>
            <person name="LaButti K."/>
            <person name="Morin E."/>
            <person name="Salamov A."/>
            <person name="Lipzen A."/>
            <person name="Mereny Z."/>
            <person name="Hegedus B."/>
            <person name="Baldrian P."/>
            <person name="Stursova M."/>
            <person name="Weitz H."/>
            <person name="Taylor A."/>
            <person name="Grigoriev I.V."/>
            <person name="Nagy L.G."/>
            <person name="Martin F."/>
            <person name="Kauserud H."/>
        </authorList>
    </citation>
    <scope>NUCLEOTIDE SEQUENCE</scope>
    <source>
        <strain evidence="2">CBHHK200</strain>
    </source>
</reference>
<protein>
    <submittedName>
        <fullName evidence="2">Uncharacterized protein</fullName>
    </submittedName>
</protein>
<dbReference type="Proteomes" id="UP001218188">
    <property type="component" value="Unassembled WGS sequence"/>
</dbReference>
<evidence type="ECO:0000313" key="3">
    <source>
        <dbReference type="Proteomes" id="UP001218188"/>
    </source>
</evidence>
<comment type="caution">
    <text evidence="2">The sequence shown here is derived from an EMBL/GenBank/DDBJ whole genome shotgun (WGS) entry which is preliminary data.</text>
</comment>
<proteinExistence type="predicted"/>
<accession>A0AAD6WVD6</accession>
<sequence>MSSPHADLQKGENFINVDYALASASSASLPSHNQREMVEAASAAHGPGPMLPDRFLVGARCDLLDDQLHFWMHAKKKVLAKLLLSALKSQNHEYILKKCIITGDFNLRSPIVWETETHPPVHLSAKPSKEHQSIRKLPPFCLLKKHGRDRAVRRNDCEQHHIASGSRLKGVTHRRVCATVPIQVRMAGLPQDKPDARAEYLVSRDPEIRVFEWDGAPMPIVTVLFAAFAPDLHSFYRTTMNQLGERHRKQARRRPKASVSRGPRIVPTDGQRGMRMYRKWEEAPRSHQLVTGVANSVQASPTQYVVTNLTRSVRVGTATSNCLVPIHRNLESTDWFISPTAPLVFFYQFFAI</sequence>
<keyword evidence="3" id="KW-1185">Reference proteome</keyword>
<evidence type="ECO:0000313" key="2">
    <source>
        <dbReference type="EMBL" id="KAJ7022494.1"/>
    </source>
</evidence>
<feature type="compositionally biased region" description="Basic residues" evidence="1">
    <location>
        <begin position="246"/>
        <end position="256"/>
    </location>
</feature>
<evidence type="ECO:0000256" key="1">
    <source>
        <dbReference type="SAM" id="MobiDB-lite"/>
    </source>
</evidence>
<organism evidence="2 3">
    <name type="scientific">Mycena alexandri</name>
    <dbReference type="NCBI Taxonomy" id="1745969"/>
    <lineage>
        <taxon>Eukaryota</taxon>
        <taxon>Fungi</taxon>
        <taxon>Dikarya</taxon>
        <taxon>Basidiomycota</taxon>
        <taxon>Agaricomycotina</taxon>
        <taxon>Agaricomycetes</taxon>
        <taxon>Agaricomycetidae</taxon>
        <taxon>Agaricales</taxon>
        <taxon>Marasmiineae</taxon>
        <taxon>Mycenaceae</taxon>
        <taxon>Mycena</taxon>
    </lineage>
</organism>
<name>A0AAD6WVD6_9AGAR</name>
<gene>
    <name evidence="2" type="ORF">C8F04DRAFT_1194488</name>
</gene>
<dbReference type="EMBL" id="JARJCM010000209">
    <property type="protein sequence ID" value="KAJ7022494.1"/>
    <property type="molecule type" value="Genomic_DNA"/>
</dbReference>